<dbReference type="Gene3D" id="3.30.750.24">
    <property type="entry name" value="STAS domain"/>
    <property type="match status" value="1"/>
</dbReference>
<organism evidence="2 3">
    <name type="scientific">Rhizomicrobium palustre</name>
    <dbReference type="NCBI Taxonomy" id="189966"/>
    <lineage>
        <taxon>Bacteria</taxon>
        <taxon>Pseudomonadati</taxon>
        <taxon>Pseudomonadota</taxon>
        <taxon>Alphaproteobacteria</taxon>
        <taxon>Micropepsales</taxon>
        <taxon>Micropepsaceae</taxon>
        <taxon>Rhizomicrobium</taxon>
    </lineage>
</organism>
<keyword evidence="3" id="KW-1185">Reference proteome</keyword>
<dbReference type="InterPro" id="IPR036513">
    <property type="entry name" value="STAS_dom_sf"/>
</dbReference>
<evidence type="ECO:0000259" key="1">
    <source>
        <dbReference type="PROSITE" id="PS50801"/>
    </source>
</evidence>
<proteinExistence type="predicted"/>
<feature type="domain" description="STAS" evidence="1">
    <location>
        <begin position="1"/>
        <end position="112"/>
    </location>
</feature>
<name>A0A846N0S4_9PROT</name>
<dbReference type="SUPFAM" id="SSF52091">
    <property type="entry name" value="SpoIIaa-like"/>
    <property type="match status" value="1"/>
</dbReference>
<evidence type="ECO:0000313" key="3">
    <source>
        <dbReference type="Proteomes" id="UP000570514"/>
    </source>
</evidence>
<reference evidence="2 3" key="1">
    <citation type="submission" date="2020-03" db="EMBL/GenBank/DDBJ databases">
        <title>Genomic Encyclopedia of Type Strains, Phase IV (KMG-IV): sequencing the most valuable type-strain genomes for metagenomic binning, comparative biology and taxonomic classification.</title>
        <authorList>
            <person name="Goeker M."/>
        </authorList>
    </citation>
    <scope>NUCLEOTIDE SEQUENCE [LARGE SCALE GENOMIC DNA]</scope>
    <source>
        <strain evidence="2 3">DSM 19867</strain>
    </source>
</reference>
<dbReference type="InterPro" id="IPR002645">
    <property type="entry name" value="STAS_dom"/>
</dbReference>
<dbReference type="PANTHER" id="PTHR33745">
    <property type="entry name" value="RSBT ANTAGONIST PROTEIN RSBS-RELATED"/>
    <property type="match status" value="1"/>
</dbReference>
<evidence type="ECO:0000313" key="2">
    <source>
        <dbReference type="EMBL" id="NIK88941.1"/>
    </source>
</evidence>
<gene>
    <name evidence="2" type="ORF">FHS83_002259</name>
</gene>
<dbReference type="Pfam" id="PF01740">
    <property type="entry name" value="STAS"/>
    <property type="match status" value="1"/>
</dbReference>
<dbReference type="PANTHER" id="PTHR33745:SF1">
    <property type="entry name" value="RSBT ANTAGONIST PROTEIN RSBS"/>
    <property type="match status" value="1"/>
</dbReference>
<dbReference type="EMBL" id="JAASRM010000001">
    <property type="protein sequence ID" value="NIK88941.1"/>
    <property type="molecule type" value="Genomic_DNA"/>
</dbReference>
<dbReference type="Proteomes" id="UP000570514">
    <property type="component" value="Unassembled WGS sequence"/>
</dbReference>
<accession>A0A846N0S4</accession>
<dbReference type="AlphaFoldDB" id="A0A846N0S4"/>
<dbReference type="RefSeq" id="WP_167083073.1">
    <property type="nucleotide sequence ID" value="NZ_BAAADC010000001.1"/>
</dbReference>
<dbReference type="PROSITE" id="PS50801">
    <property type="entry name" value="STAS"/>
    <property type="match status" value="1"/>
</dbReference>
<sequence>MRASILKQHHVLIASVQGSMSDADLAALRDELVSGVQRHRATGVIVDVAMLDVLDSFAARTLRGITQMVKLLGAECVVVGIQPDVAFSMVQLGLTLEGAATALDLEDGLALLKSRNRGNALDGD</sequence>
<protein>
    <submittedName>
        <fullName evidence="2">RsbT antagonist protein RsbS</fullName>
    </submittedName>
</protein>
<dbReference type="InterPro" id="IPR051932">
    <property type="entry name" value="Bact_StressResp_Reg"/>
</dbReference>
<dbReference type="CDD" id="cd07041">
    <property type="entry name" value="STAS_RsbR_RsbS_like"/>
    <property type="match status" value="1"/>
</dbReference>
<comment type="caution">
    <text evidence="2">The sequence shown here is derived from an EMBL/GenBank/DDBJ whole genome shotgun (WGS) entry which is preliminary data.</text>
</comment>